<keyword evidence="3 8" id="KW-0813">Transport</keyword>
<dbReference type="AlphaFoldDB" id="A0A9Q4ADP3"/>
<dbReference type="EMBL" id="JAKNID010000047">
    <property type="protein sequence ID" value="MCG4565721.1"/>
    <property type="molecule type" value="Genomic_DNA"/>
</dbReference>
<feature type="transmembrane region" description="Helical" evidence="9">
    <location>
        <begin position="40"/>
        <end position="60"/>
    </location>
</feature>
<keyword evidence="11" id="KW-1185">Reference proteome</keyword>
<evidence type="ECO:0000313" key="11">
    <source>
        <dbReference type="Proteomes" id="UP001108123"/>
    </source>
</evidence>
<protein>
    <submittedName>
        <fullName evidence="10">Metal ABC transporter permease</fullName>
    </submittedName>
</protein>
<name>A0A9Q4ADP3_9FIRM</name>
<dbReference type="GO" id="GO:0010043">
    <property type="term" value="P:response to zinc ion"/>
    <property type="evidence" value="ECO:0007669"/>
    <property type="project" value="TreeGrafter"/>
</dbReference>
<dbReference type="CDD" id="cd06550">
    <property type="entry name" value="TM_ABC_iron-siderophores_like"/>
    <property type="match status" value="1"/>
</dbReference>
<dbReference type="Proteomes" id="UP001108123">
    <property type="component" value="Unassembled WGS sequence"/>
</dbReference>
<evidence type="ECO:0000256" key="7">
    <source>
        <dbReference type="ARBA" id="ARBA00023136"/>
    </source>
</evidence>
<evidence type="ECO:0000256" key="3">
    <source>
        <dbReference type="ARBA" id="ARBA00022448"/>
    </source>
</evidence>
<keyword evidence="6 9" id="KW-1133">Transmembrane helix</keyword>
<feature type="transmembrane region" description="Helical" evidence="9">
    <location>
        <begin position="67"/>
        <end position="87"/>
    </location>
</feature>
<sequence length="374" mass="40653">MSLINIFSDYTLRTVALGSALLGAMSGVIGTYAVLRKQSLVGDAVSHAALPGIGIAFLLTGSKNIEWLLLGAFISGWLSIYIVNIIIKHSRVKYDSALGMMLSVFFGLGLVILTYIQKIPDSNQAGLEGFLFGQASTLLKRDVIVMSIVGGAIIIIVALLWKEFKLLSFDPEFCQVSGFPKEKLDLILTTLIVIAIVTGLQTVGVVLMSAMIIAPAVAARQWTDKLSVMVILSSVFGGLSGVIGTIISSSTRNLPTGPVIVVIISAISIISLFIAPGRGIIWRRMRDKKNKKRLNRNIILNNIYNLSTEGNGTQGYSLEDLSISKGDFNFPINTLEKELENLETLDLVKVKDKKWYITEKGINEIEDFRGGLGE</sequence>
<dbReference type="GO" id="GO:0043190">
    <property type="term" value="C:ATP-binding cassette (ABC) transporter complex"/>
    <property type="evidence" value="ECO:0007669"/>
    <property type="project" value="InterPro"/>
</dbReference>
<evidence type="ECO:0000256" key="9">
    <source>
        <dbReference type="SAM" id="Phobius"/>
    </source>
</evidence>
<dbReference type="PANTHER" id="PTHR30477:SF3">
    <property type="entry name" value="METAL TRANSPORT SYSTEM MEMBRANE PROTEIN CT_069-RELATED"/>
    <property type="match status" value="1"/>
</dbReference>
<dbReference type="FunFam" id="1.10.3470.10:FF:000003">
    <property type="entry name" value="Iron ABC transporter permease SitD"/>
    <property type="match status" value="1"/>
</dbReference>
<dbReference type="GO" id="GO:0071281">
    <property type="term" value="P:cellular response to iron ion"/>
    <property type="evidence" value="ECO:0007669"/>
    <property type="project" value="UniProtKB-ARBA"/>
</dbReference>
<feature type="transmembrane region" description="Helical" evidence="9">
    <location>
        <begin position="143"/>
        <end position="161"/>
    </location>
</feature>
<keyword evidence="7 9" id="KW-0472">Membrane</keyword>
<evidence type="ECO:0000256" key="2">
    <source>
        <dbReference type="ARBA" id="ARBA00008034"/>
    </source>
</evidence>
<dbReference type="GO" id="GO:0055085">
    <property type="term" value="P:transmembrane transport"/>
    <property type="evidence" value="ECO:0007669"/>
    <property type="project" value="InterPro"/>
</dbReference>
<evidence type="ECO:0000256" key="8">
    <source>
        <dbReference type="RuleBase" id="RU003943"/>
    </source>
</evidence>
<keyword evidence="5 8" id="KW-0812">Transmembrane</keyword>
<evidence type="ECO:0000256" key="1">
    <source>
        <dbReference type="ARBA" id="ARBA00004651"/>
    </source>
</evidence>
<dbReference type="RefSeq" id="WP_226808145.1">
    <property type="nucleotide sequence ID" value="NZ_JAJBNW010000031.1"/>
</dbReference>
<evidence type="ECO:0000256" key="4">
    <source>
        <dbReference type="ARBA" id="ARBA00022475"/>
    </source>
</evidence>
<feature type="transmembrane region" description="Helical" evidence="9">
    <location>
        <begin position="12"/>
        <end position="34"/>
    </location>
</feature>
<dbReference type="Gene3D" id="1.10.3470.10">
    <property type="entry name" value="ABC transporter involved in vitamin B12 uptake, BtuC"/>
    <property type="match status" value="1"/>
</dbReference>
<comment type="caution">
    <text evidence="10">The sequence shown here is derived from an EMBL/GenBank/DDBJ whole genome shotgun (WGS) entry which is preliminary data.</text>
</comment>
<feature type="transmembrane region" description="Helical" evidence="9">
    <location>
        <begin position="259"/>
        <end position="281"/>
    </location>
</feature>
<comment type="similarity">
    <text evidence="2 8">Belongs to the ABC-3 integral membrane protein family.</text>
</comment>
<dbReference type="SUPFAM" id="SSF81345">
    <property type="entry name" value="ABC transporter involved in vitamin B12 uptake, BtuC"/>
    <property type="match status" value="1"/>
</dbReference>
<dbReference type="PANTHER" id="PTHR30477">
    <property type="entry name" value="ABC-TRANSPORTER METAL-BINDING PROTEIN"/>
    <property type="match status" value="1"/>
</dbReference>
<comment type="subcellular location">
    <subcellularLocation>
        <location evidence="1 8">Cell membrane</location>
        <topology evidence="1 8">Multi-pass membrane protein</topology>
    </subcellularLocation>
</comment>
<dbReference type="Pfam" id="PF00950">
    <property type="entry name" value="ABC-3"/>
    <property type="match status" value="1"/>
</dbReference>
<accession>A0A9Q4ADP3</accession>
<feature type="transmembrane region" description="Helical" evidence="9">
    <location>
        <begin position="226"/>
        <end position="247"/>
    </location>
</feature>
<reference evidence="10" key="1">
    <citation type="submission" date="2022-01" db="EMBL/GenBank/DDBJ databases">
        <title>Collection of gut derived symbiotic bacterial strains cultured from healthy donors.</title>
        <authorList>
            <person name="Lin H."/>
            <person name="Kohout C."/>
            <person name="Waligurski E."/>
            <person name="Pamer E.G."/>
        </authorList>
    </citation>
    <scope>NUCLEOTIDE SEQUENCE</scope>
    <source>
        <strain evidence="10">MSK.14.39</strain>
    </source>
</reference>
<evidence type="ECO:0000313" key="10">
    <source>
        <dbReference type="EMBL" id="MCG4565721.1"/>
    </source>
</evidence>
<gene>
    <name evidence="10" type="ORF">L0P62_09700</name>
</gene>
<dbReference type="InterPro" id="IPR001626">
    <property type="entry name" value="ABC_TroCD"/>
</dbReference>
<evidence type="ECO:0000256" key="6">
    <source>
        <dbReference type="ARBA" id="ARBA00022989"/>
    </source>
</evidence>
<keyword evidence="4" id="KW-1003">Cell membrane</keyword>
<proteinExistence type="inferred from homology"/>
<feature type="transmembrane region" description="Helical" evidence="9">
    <location>
        <begin position="99"/>
        <end position="116"/>
    </location>
</feature>
<dbReference type="InterPro" id="IPR037294">
    <property type="entry name" value="ABC_BtuC-like"/>
</dbReference>
<feature type="transmembrane region" description="Helical" evidence="9">
    <location>
        <begin position="186"/>
        <end position="214"/>
    </location>
</feature>
<organism evidence="10 11">
    <name type="scientific">Anaerosalibacter bizertensis</name>
    <dbReference type="NCBI Taxonomy" id="932217"/>
    <lineage>
        <taxon>Bacteria</taxon>
        <taxon>Bacillati</taxon>
        <taxon>Bacillota</taxon>
        <taxon>Tissierellia</taxon>
        <taxon>Tissierellales</taxon>
        <taxon>Sporanaerobacteraceae</taxon>
        <taxon>Anaerosalibacter</taxon>
    </lineage>
</organism>
<evidence type="ECO:0000256" key="5">
    <source>
        <dbReference type="ARBA" id="ARBA00022692"/>
    </source>
</evidence>